<dbReference type="RefSeq" id="WP_407883301.1">
    <property type="nucleotide sequence ID" value="NZ_BQXO01000002.1"/>
</dbReference>
<keyword evidence="2" id="KW-0813">Transport</keyword>
<evidence type="ECO:0000259" key="7">
    <source>
        <dbReference type="PROSITE" id="PS50850"/>
    </source>
</evidence>
<dbReference type="PRINTS" id="PR01036">
    <property type="entry name" value="TCRTETB"/>
</dbReference>
<reference evidence="8 9" key="1">
    <citation type="submission" date="2022-03" db="EMBL/GenBank/DDBJ databases">
        <title>Draft genome sequence of Furfurilactobacillus curtus JCM 31185.</title>
        <authorList>
            <person name="Suzuki S."/>
            <person name="Endo A."/>
            <person name="Kajikawa A."/>
        </authorList>
    </citation>
    <scope>NUCLEOTIDE SEQUENCE [LARGE SCALE GENOMIC DNA]</scope>
    <source>
        <strain evidence="8 9">JCM 31185</strain>
    </source>
</reference>
<feature type="transmembrane region" description="Helical" evidence="6">
    <location>
        <begin position="164"/>
        <end position="183"/>
    </location>
</feature>
<feature type="transmembrane region" description="Helical" evidence="6">
    <location>
        <begin position="229"/>
        <end position="248"/>
    </location>
</feature>
<comment type="subcellular location">
    <subcellularLocation>
        <location evidence="1">Cell membrane</location>
        <topology evidence="1">Multi-pass membrane protein</topology>
    </subcellularLocation>
</comment>
<feature type="transmembrane region" description="Helical" evidence="6">
    <location>
        <begin position="133"/>
        <end position="158"/>
    </location>
</feature>
<evidence type="ECO:0000256" key="2">
    <source>
        <dbReference type="ARBA" id="ARBA00022448"/>
    </source>
</evidence>
<feature type="transmembrane region" description="Helical" evidence="6">
    <location>
        <begin position="358"/>
        <end position="377"/>
    </location>
</feature>
<evidence type="ECO:0000256" key="5">
    <source>
        <dbReference type="ARBA" id="ARBA00023136"/>
    </source>
</evidence>
<dbReference type="Gene3D" id="1.20.1250.20">
    <property type="entry name" value="MFS general substrate transporter like domains"/>
    <property type="match status" value="1"/>
</dbReference>
<feature type="transmembrane region" description="Helical" evidence="6">
    <location>
        <begin position="333"/>
        <end position="352"/>
    </location>
</feature>
<dbReference type="InterPro" id="IPR036259">
    <property type="entry name" value="MFS_trans_sf"/>
</dbReference>
<feature type="transmembrane region" description="Helical" evidence="6">
    <location>
        <begin position="398"/>
        <end position="420"/>
    </location>
</feature>
<dbReference type="Gene3D" id="1.20.1720.10">
    <property type="entry name" value="Multidrug resistance protein D"/>
    <property type="match status" value="1"/>
</dbReference>
<dbReference type="SUPFAM" id="SSF103473">
    <property type="entry name" value="MFS general substrate transporter"/>
    <property type="match status" value="1"/>
</dbReference>
<dbReference type="Proteomes" id="UP001628078">
    <property type="component" value="Unassembled WGS sequence"/>
</dbReference>
<dbReference type="EMBL" id="BQXO01000002">
    <property type="protein sequence ID" value="GKT05776.1"/>
    <property type="molecule type" value="Genomic_DNA"/>
</dbReference>
<evidence type="ECO:0000313" key="8">
    <source>
        <dbReference type="EMBL" id="GKT05776.1"/>
    </source>
</evidence>
<name>A0ABQ5JMU5_9LACO</name>
<dbReference type="InterPro" id="IPR020846">
    <property type="entry name" value="MFS_dom"/>
</dbReference>
<feature type="domain" description="Major facilitator superfamily (MFS) profile" evidence="7">
    <location>
        <begin position="9"/>
        <end position="466"/>
    </location>
</feature>
<evidence type="ECO:0000313" key="9">
    <source>
        <dbReference type="Proteomes" id="UP001628078"/>
    </source>
</evidence>
<keyword evidence="3 6" id="KW-0812">Transmembrane</keyword>
<feature type="transmembrane region" description="Helical" evidence="6">
    <location>
        <begin position="440"/>
        <end position="460"/>
    </location>
</feature>
<evidence type="ECO:0000256" key="3">
    <source>
        <dbReference type="ARBA" id="ARBA00022692"/>
    </source>
</evidence>
<dbReference type="PANTHER" id="PTHR42718:SF9">
    <property type="entry name" value="MAJOR FACILITATOR SUPERFAMILY MULTIDRUG TRANSPORTER MFSC"/>
    <property type="match status" value="1"/>
</dbReference>
<feature type="transmembrane region" description="Helical" evidence="6">
    <location>
        <begin position="305"/>
        <end position="326"/>
    </location>
</feature>
<gene>
    <name evidence="8" type="primary">ydiC</name>
    <name evidence="8" type="ORF">JCM31185_10640</name>
</gene>
<feature type="transmembrane region" description="Helical" evidence="6">
    <location>
        <begin position="75"/>
        <end position="98"/>
    </location>
</feature>
<comment type="caution">
    <text evidence="8">The sequence shown here is derived from an EMBL/GenBank/DDBJ whole genome shotgun (WGS) entry which is preliminary data.</text>
</comment>
<dbReference type="InterPro" id="IPR011701">
    <property type="entry name" value="MFS"/>
</dbReference>
<proteinExistence type="predicted"/>
<feature type="transmembrane region" description="Helical" evidence="6">
    <location>
        <begin position="204"/>
        <end position="223"/>
    </location>
</feature>
<feature type="transmembrane region" description="Helical" evidence="6">
    <location>
        <begin position="46"/>
        <end position="63"/>
    </location>
</feature>
<feature type="transmembrane region" description="Helical" evidence="6">
    <location>
        <begin position="268"/>
        <end position="293"/>
    </location>
</feature>
<keyword evidence="4 6" id="KW-1133">Transmembrane helix</keyword>
<keyword evidence="9" id="KW-1185">Reference proteome</keyword>
<dbReference type="CDD" id="cd17321">
    <property type="entry name" value="MFS_MMR_MDR_like"/>
    <property type="match status" value="1"/>
</dbReference>
<keyword evidence="5 6" id="KW-0472">Membrane</keyword>
<dbReference type="Pfam" id="PF07690">
    <property type="entry name" value="MFS_1"/>
    <property type="match status" value="1"/>
</dbReference>
<dbReference type="PROSITE" id="PS50850">
    <property type="entry name" value="MFS"/>
    <property type="match status" value="1"/>
</dbReference>
<accession>A0ABQ5JMU5</accession>
<evidence type="ECO:0000256" key="6">
    <source>
        <dbReference type="SAM" id="Phobius"/>
    </source>
</evidence>
<evidence type="ECO:0000256" key="4">
    <source>
        <dbReference type="ARBA" id="ARBA00022989"/>
    </source>
</evidence>
<evidence type="ECO:0000256" key="1">
    <source>
        <dbReference type="ARBA" id="ARBA00004651"/>
    </source>
</evidence>
<feature type="transmembrane region" description="Helical" evidence="6">
    <location>
        <begin position="104"/>
        <end position="121"/>
    </location>
</feature>
<organism evidence="8 9">
    <name type="scientific">Furfurilactobacillus curtus</name>
    <dbReference type="NCBI Taxonomy" id="1746200"/>
    <lineage>
        <taxon>Bacteria</taxon>
        <taxon>Bacillati</taxon>
        <taxon>Bacillota</taxon>
        <taxon>Bacilli</taxon>
        <taxon>Lactobacillales</taxon>
        <taxon>Lactobacillaceae</taxon>
        <taxon>Furfurilactobacillus</taxon>
    </lineage>
</organism>
<dbReference type="PANTHER" id="PTHR42718">
    <property type="entry name" value="MAJOR FACILITATOR SUPERFAMILY MULTIDRUG TRANSPORTER MFSC"/>
    <property type="match status" value="1"/>
</dbReference>
<protein>
    <submittedName>
        <fullName evidence="8">MFS transporter</fullName>
    </submittedName>
</protein>
<sequence>MKKQNTLQITLILGLFSLMSSISGSSVNLALPKISTALGVSNSASVWVLQTGLITTAILLVLFGHLGDLISKNFIFLYGGLIFIIGSTLSGLAPAFWLLLVGRVVQAVGSAMIMANSMGIVTDATNNQQRAEALATISMFTSVGSISGPALGGFLMAVFSWRGIFLFNVPFGLIVLFVGFRDLPTPHETLHAIRQSAHGSNWTGQNLFTIGMIIFFLSSQFFQGTMSNVLLGVLLLVVGGGITIAAFIQDDRSKQPWISPQVMHNPTYMVSIATLFLTMMVNVFSNVLLTFYLQNYSGLSPLVSGLIMGLQSVIMLCVSPLAGFLAGRIDRNLLALTGLIFLTISQVGYVLYPANLDWERIIVPILINGFGMGFFLSPNNALTMSVVSHELSGVAGSFSSLARTLGMTTGISLASSVLFIQLPGVHQITRTVGPAFLRAFSNVFLLATGLSALAAILVIYRMVKARQQRSVTTAK</sequence>